<evidence type="ECO:0000313" key="2">
    <source>
        <dbReference type="EMBL" id="WAP67208.1"/>
    </source>
</evidence>
<gene>
    <name evidence="2" type="ORF">OH818_16660</name>
</gene>
<dbReference type="EMBL" id="CP114029">
    <property type="protein sequence ID" value="WAP67208.1"/>
    <property type="molecule type" value="Genomic_DNA"/>
</dbReference>
<feature type="transmembrane region" description="Helical" evidence="1">
    <location>
        <begin position="71"/>
        <end position="97"/>
    </location>
</feature>
<keyword evidence="3" id="KW-1185">Reference proteome</keyword>
<sequence length="99" mass="10542">MTAYPGVTRRDRDIARLMARDIADLPLSEGSSPEVATRRYDGLFYTSQDDADDAMAAMAERHRRATRRHDVALVTLVAGLALLCAYAGFALGGAGAIGG</sequence>
<protein>
    <submittedName>
        <fullName evidence="2">Uncharacterized protein</fullName>
    </submittedName>
</protein>
<name>A0ABY7BV48_9HYPH</name>
<proteinExistence type="predicted"/>
<reference evidence="2" key="1">
    <citation type="submission" date="2022-12" db="EMBL/GenBank/DDBJ databases">
        <title>Jiella pelagia sp. nov., isolated from phosphonate enriched culture of Northwest Pacific surface seawater.</title>
        <authorList>
            <person name="Shin D.Y."/>
            <person name="Hwang C.Y."/>
        </authorList>
    </citation>
    <scope>NUCLEOTIDE SEQUENCE</scope>
    <source>
        <strain evidence="2">HL-NP1</strain>
    </source>
</reference>
<organism evidence="2 3">
    <name type="scientific">Jiella pelagia</name>
    <dbReference type="NCBI Taxonomy" id="2986949"/>
    <lineage>
        <taxon>Bacteria</taxon>
        <taxon>Pseudomonadati</taxon>
        <taxon>Pseudomonadota</taxon>
        <taxon>Alphaproteobacteria</taxon>
        <taxon>Hyphomicrobiales</taxon>
        <taxon>Aurantimonadaceae</taxon>
        <taxon>Jiella</taxon>
    </lineage>
</organism>
<keyword evidence="1" id="KW-0472">Membrane</keyword>
<evidence type="ECO:0000256" key="1">
    <source>
        <dbReference type="SAM" id="Phobius"/>
    </source>
</evidence>
<keyword evidence="1" id="KW-0812">Transmembrane</keyword>
<keyword evidence="1" id="KW-1133">Transmembrane helix</keyword>
<dbReference type="Proteomes" id="UP001164020">
    <property type="component" value="Chromosome"/>
</dbReference>
<accession>A0ABY7BV48</accession>
<evidence type="ECO:0000313" key="3">
    <source>
        <dbReference type="Proteomes" id="UP001164020"/>
    </source>
</evidence>